<reference evidence="1 2" key="1">
    <citation type="submission" date="2016-10" db="EMBL/GenBank/DDBJ databases">
        <authorList>
            <person name="de Groot N.N."/>
        </authorList>
    </citation>
    <scope>NUCLEOTIDE SEQUENCE [LARGE SCALE GENOMIC DNA]</scope>
    <source>
        <strain evidence="1 2">ATCC 35958</strain>
    </source>
</reference>
<proteinExistence type="predicted"/>
<name>A0A1H9FBW1_9BURK</name>
<dbReference type="EMBL" id="FOGD01000001">
    <property type="protein sequence ID" value="SEQ34798.1"/>
    <property type="molecule type" value="Genomic_DNA"/>
</dbReference>
<dbReference type="Proteomes" id="UP000199766">
    <property type="component" value="Unassembled WGS sequence"/>
</dbReference>
<evidence type="ECO:0000313" key="2">
    <source>
        <dbReference type="Proteomes" id="UP000199766"/>
    </source>
</evidence>
<dbReference type="OrthoDB" id="8685558at2"/>
<accession>A0A1H9FBW1</accession>
<sequence length="125" mass="13798">MTLSYLDFDYSEDDQGISTWDAMASVTTQRLPALLTEITVVLNWAQQQFCGQRGPLDEDGLWDYDLQSQPEGGAPALRLHYDEEAGQITLAQPPDPQARYTLTLTLSGSAAFAQALRARFGLDAE</sequence>
<protein>
    <submittedName>
        <fullName evidence="1">Uncharacterized protein</fullName>
    </submittedName>
</protein>
<organism evidence="1 2">
    <name type="scientific">Giesbergeria anulus</name>
    <dbReference type="NCBI Taxonomy" id="180197"/>
    <lineage>
        <taxon>Bacteria</taxon>
        <taxon>Pseudomonadati</taxon>
        <taxon>Pseudomonadota</taxon>
        <taxon>Betaproteobacteria</taxon>
        <taxon>Burkholderiales</taxon>
        <taxon>Comamonadaceae</taxon>
        <taxon>Giesbergeria</taxon>
    </lineage>
</organism>
<evidence type="ECO:0000313" key="1">
    <source>
        <dbReference type="EMBL" id="SEQ34798.1"/>
    </source>
</evidence>
<dbReference type="STRING" id="180197.SAMN02982919_00497"/>
<gene>
    <name evidence="1" type="ORF">SAMN02982919_00497</name>
</gene>
<dbReference type="RefSeq" id="WP_091452196.1">
    <property type="nucleotide sequence ID" value="NZ_FOGD01000001.1"/>
</dbReference>
<dbReference type="AlphaFoldDB" id="A0A1H9FBW1"/>
<keyword evidence="2" id="KW-1185">Reference proteome</keyword>